<keyword evidence="2" id="KW-1185">Reference proteome</keyword>
<dbReference type="Proteomes" id="UP000318199">
    <property type="component" value="Unassembled WGS sequence"/>
</dbReference>
<comment type="caution">
    <text evidence="1">The sequence shown here is derived from an EMBL/GenBank/DDBJ whole genome shotgun (WGS) entry which is preliminary data.</text>
</comment>
<dbReference type="AlphaFoldDB" id="A0A562ZXA1"/>
<sequence length="72" mass="8507">MQHSWNHEPEHPQWLELQVQLMDAERRLVEAAAPAPDREALLLLRVHCLREKVRILRESQGLAETTDPERYV</sequence>
<protein>
    <submittedName>
        <fullName evidence="1">Uncharacterized protein</fullName>
    </submittedName>
</protein>
<proteinExistence type="predicted"/>
<dbReference type="EMBL" id="VOBQ01000003">
    <property type="protein sequence ID" value="TWO72764.1"/>
    <property type="molecule type" value="Genomic_DNA"/>
</dbReference>
<organism evidence="1 2">
    <name type="scientific">Caenimonas sedimenti</name>
    <dbReference type="NCBI Taxonomy" id="2596921"/>
    <lineage>
        <taxon>Bacteria</taxon>
        <taxon>Pseudomonadati</taxon>
        <taxon>Pseudomonadota</taxon>
        <taxon>Betaproteobacteria</taxon>
        <taxon>Burkholderiales</taxon>
        <taxon>Comamonadaceae</taxon>
        <taxon>Caenimonas</taxon>
    </lineage>
</organism>
<reference evidence="1 2" key="1">
    <citation type="submission" date="2019-07" db="EMBL/GenBank/DDBJ databases">
        <title>Caenimonas sedimenti sp. nov., isolated from activated sludge.</title>
        <authorList>
            <person name="Xu J."/>
        </authorList>
    </citation>
    <scope>NUCLEOTIDE SEQUENCE [LARGE SCALE GENOMIC DNA]</scope>
    <source>
        <strain evidence="1 2">HX-9-20</strain>
    </source>
</reference>
<evidence type="ECO:0000313" key="2">
    <source>
        <dbReference type="Proteomes" id="UP000318199"/>
    </source>
</evidence>
<name>A0A562ZXA1_9BURK</name>
<gene>
    <name evidence="1" type="ORF">FN976_04325</name>
</gene>
<evidence type="ECO:0000313" key="1">
    <source>
        <dbReference type="EMBL" id="TWO72764.1"/>
    </source>
</evidence>
<dbReference type="RefSeq" id="WP_145891338.1">
    <property type="nucleotide sequence ID" value="NZ_VOBQ01000003.1"/>
</dbReference>
<accession>A0A562ZXA1</accession>